<dbReference type="EMBL" id="JAINUF010000006">
    <property type="protein sequence ID" value="KAJ8355704.1"/>
    <property type="molecule type" value="Genomic_DNA"/>
</dbReference>
<feature type="compositionally biased region" description="Polar residues" evidence="1">
    <location>
        <begin position="26"/>
        <end position="45"/>
    </location>
</feature>
<feature type="region of interest" description="Disordered" evidence="1">
    <location>
        <begin position="150"/>
        <end position="180"/>
    </location>
</feature>
<feature type="compositionally biased region" description="Pro residues" evidence="1">
    <location>
        <begin position="170"/>
        <end position="180"/>
    </location>
</feature>
<protein>
    <submittedName>
        <fullName evidence="2">Uncharacterized protein</fullName>
    </submittedName>
</protein>
<evidence type="ECO:0000313" key="3">
    <source>
        <dbReference type="Proteomes" id="UP001152622"/>
    </source>
</evidence>
<evidence type="ECO:0000256" key="1">
    <source>
        <dbReference type="SAM" id="MobiDB-lite"/>
    </source>
</evidence>
<dbReference type="Proteomes" id="UP001152622">
    <property type="component" value="Chromosome 6"/>
</dbReference>
<gene>
    <name evidence="2" type="ORF">SKAU_G00184980</name>
</gene>
<keyword evidence="3" id="KW-1185">Reference proteome</keyword>
<feature type="region of interest" description="Disordered" evidence="1">
    <location>
        <begin position="21"/>
        <end position="46"/>
    </location>
</feature>
<proteinExistence type="predicted"/>
<evidence type="ECO:0000313" key="2">
    <source>
        <dbReference type="EMBL" id="KAJ8355704.1"/>
    </source>
</evidence>
<accession>A0A9Q1IVS5</accession>
<comment type="caution">
    <text evidence="2">The sequence shown here is derived from an EMBL/GenBank/DDBJ whole genome shotgun (WGS) entry which is preliminary data.</text>
</comment>
<organism evidence="2 3">
    <name type="scientific">Synaphobranchus kaupii</name>
    <name type="common">Kaup's arrowtooth eel</name>
    <dbReference type="NCBI Taxonomy" id="118154"/>
    <lineage>
        <taxon>Eukaryota</taxon>
        <taxon>Metazoa</taxon>
        <taxon>Chordata</taxon>
        <taxon>Craniata</taxon>
        <taxon>Vertebrata</taxon>
        <taxon>Euteleostomi</taxon>
        <taxon>Actinopterygii</taxon>
        <taxon>Neopterygii</taxon>
        <taxon>Teleostei</taxon>
        <taxon>Anguilliformes</taxon>
        <taxon>Synaphobranchidae</taxon>
        <taxon>Synaphobranchus</taxon>
    </lineage>
</organism>
<reference evidence="2" key="1">
    <citation type="journal article" date="2023" name="Science">
        <title>Genome structures resolve the early diversification of teleost fishes.</title>
        <authorList>
            <person name="Parey E."/>
            <person name="Louis A."/>
            <person name="Montfort J."/>
            <person name="Bouchez O."/>
            <person name="Roques C."/>
            <person name="Iampietro C."/>
            <person name="Lluch J."/>
            <person name="Castinel A."/>
            <person name="Donnadieu C."/>
            <person name="Desvignes T."/>
            <person name="Floi Bucao C."/>
            <person name="Jouanno E."/>
            <person name="Wen M."/>
            <person name="Mejri S."/>
            <person name="Dirks R."/>
            <person name="Jansen H."/>
            <person name="Henkel C."/>
            <person name="Chen W.J."/>
            <person name="Zahm M."/>
            <person name="Cabau C."/>
            <person name="Klopp C."/>
            <person name="Thompson A.W."/>
            <person name="Robinson-Rechavi M."/>
            <person name="Braasch I."/>
            <person name="Lecointre G."/>
            <person name="Bobe J."/>
            <person name="Postlethwait J.H."/>
            <person name="Berthelot C."/>
            <person name="Roest Crollius H."/>
            <person name="Guiguen Y."/>
        </authorList>
    </citation>
    <scope>NUCLEOTIDE SEQUENCE</scope>
    <source>
        <strain evidence="2">WJC10195</strain>
    </source>
</reference>
<sequence length="180" mass="19807">MQRDQRFVQGETWSLSPLTLTYPGVGSNTTPMSQGEETRPQSTPMSVWDGMGLGVTTVNAGRRDKAKAPGCLSQRHHRRRRSHTGGCSVRVLRTVTRRTRGSIRHDLALTPAGGDEGNYRYSPVMQARRPSSLGMTFPPWECLPGIPKMHPSDISPAPRDMPTTNLHTPLTPPNSSPLIL</sequence>
<name>A0A9Q1IVS5_SYNKA</name>
<dbReference type="AlphaFoldDB" id="A0A9Q1IVS5"/>
<feature type="compositionally biased region" description="Basic residues" evidence="1">
    <location>
        <begin position="74"/>
        <end position="83"/>
    </location>
</feature>
<feature type="region of interest" description="Disordered" evidence="1">
    <location>
        <begin position="63"/>
        <end position="85"/>
    </location>
</feature>